<dbReference type="PANTHER" id="PTHR13291">
    <property type="entry name" value="JOSEPHIN 1, 2"/>
    <property type="match status" value="1"/>
</dbReference>
<evidence type="ECO:0000256" key="6">
    <source>
        <dbReference type="PROSITE-ProRule" id="PRU00331"/>
    </source>
</evidence>
<evidence type="ECO:0000313" key="8">
    <source>
        <dbReference type="EMBL" id="CAG7834375.1"/>
    </source>
</evidence>
<comment type="catalytic activity">
    <reaction evidence="1">
        <text>Thiol-dependent hydrolysis of ester, thioester, amide, peptide and isopeptide bonds formed by the C-terminal Gly of ubiquitin (a 76-residue protein attached to proteins as an intracellular targeting signal).</text>
        <dbReference type="EC" id="3.4.19.12"/>
    </reaction>
</comment>
<feature type="active site" evidence="6">
    <location>
        <position position="14"/>
    </location>
</feature>
<evidence type="ECO:0000256" key="1">
    <source>
        <dbReference type="ARBA" id="ARBA00000707"/>
    </source>
</evidence>
<evidence type="ECO:0000259" key="7">
    <source>
        <dbReference type="PROSITE" id="PS50957"/>
    </source>
</evidence>
<dbReference type="Pfam" id="PF02099">
    <property type="entry name" value="Josephin"/>
    <property type="match status" value="1"/>
</dbReference>
<evidence type="ECO:0000256" key="3">
    <source>
        <dbReference type="ARBA" id="ARBA00022670"/>
    </source>
</evidence>
<dbReference type="PROSITE" id="PS50957">
    <property type="entry name" value="JOSEPHIN"/>
    <property type="match status" value="1"/>
</dbReference>
<protein>
    <recommendedName>
        <fullName evidence="2">ubiquitinyl hydrolase 1</fullName>
        <ecNumber evidence="2">3.4.19.12</ecNumber>
    </recommendedName>
</protein>
<dbReference type="Proteomes" id="UP000708208">
    <property type="component" value="Unassembled WGS sequence"/>
</dbReference>
<dbReference type="InterPro" id="IPR006155">
    <property type="entry name" value="Josephin"/>
</dbReference>
<feature type="active site" evidence="6">
    <location>
        <position position="128"/>
    </location>
</feature>
<feature type="active site" evidence="6">
    <location>
        <position position="113"/>
    </location>
</feature>
<dbReference type="SMART" id="SM01246">
    <property type="entry name" value="Josephin"/>
    <property type="match status" value="1"/>
</dbReference>
<evidence type="ECO:0000256" key="4">
    <source>
        <dbReference type="ARBA" id="ARBA00022786"/>
    </source>
</evidence>
<gene>
    <name evidence="8" type="ORF">AFUS01_LOCUS43890</name>
</gene>
<dbReference type="EC" id="3.4.19.12" evidence="2"/>
<evidence type="ECO:0000256" key="5">
    <source>
        <dbReference type="ARBA" id="ARBA00022801"/>
    </source>
</evidence>
<sequence>MSGIYHEKQERMLCAKHALNNLLQRSVFTAEDLDSIGRQLSPANWLNQHKTPFLGNYDINVVMKALQDMSYTVSWFDKRLNPADQNFEEIFGFILNIPTAISVAFVNLWNGKHWVALRKINGVWYNLDSKLQEPRAIGTDQDVRKFLQDVLQKDGTNLFVVKPENPGVSDQPPS</sequence>
<dbReference type="GO" id="GO:0004843">
    <property type="term" value="F:cysteine-type deubiquitinase activity"/>
    <property type="evidence" value="ECO:0007669"/>
    <property type="project" value="UniProtKB-EC"/>
</dbReference>
<dbReference type="GO" id="GO:0016579">
    <property type="term" value="P:protein deubiquitination"/>
    <property type="evidence" value="ECO:0007669"/>
    <property type="project" value="InterPro"/>
</dbReference>
<reference evidence="8" key="1">
    <citation type="submission" date="2021-06" db="EMBL/GenBank/DDBJ databases">
        <authorList>
            <person name="Hodson N. C."/>
            <person name="Mongue J. A."/>
            <person name="Jaron S. K."/>
        </authorList>
    </citation>
    <scope>NUCLEOTIDE SEQUENCE</scope>
</reference>
<keyword evidence="9" id="KW-1185">Reference proteome</keyword>
<keyword evidence="3" id="KW-0645">Protease</keyword>
<dbReference type="GO" id="GO:0006508">
    <property type="term" value="P:proteolysis"/>
    <property type="evidence" value="ECO:0007669"/>
    <property type="project" value="UniProtKB-KW"/>
</dbReference>
<feature type="domain" description="Josephin" evidence="7">
    <location>
        <begin position="1"/>
        <end position="174"/>
    </location>
</feature>
<dbReference type="AlphaFoldDB" id="A0A8J2PRY2"/>
<evidence type="ECO:0000256" key="2">
    <source>
        <dbReference type="ARBA" id="ARBA00012759"/>
    </source>
</evidence>
<comment type="caution">
    <text evidence="8">The sequence shown here is derived from an EMBL/GenBank/DDBJ whole genome shotgun (WGS) entry which is preliminary data.</text>
</comment>
<dbReference type="InterPro" id="IPR040053">
    <property type="entry name" value="JOSD1/2"/>
</dbReference>
<proteinExistence type="predicted"/>
<name>A0A8J2PRY2_9HEXA</name>
<dbReference type="PANTHER" id="PTHR13291:SF0">
    <property type="entry name" value="JOSEPHIN-LIKE PROTEIN"/>
    <property type="match status" value="1"/>
</dbReference>
<organism evidence="8 9">
    <name type="scientific">Allacma fusca</name>
    <dbReference type="NCBI Taxonomy" id="39272"/>
    <lineage>
        <taxon>Eukaryota</taxon>
        <taxon>Metazoa</taxon>
        <taxon>Ecdysozoa</taxon>
        <taxon>Arthropoda</taxon>
        <taxon>Hexapoda</taxon>
        <taxon>Collembola</taxon>
        <taxon>Symphypleona</taxon>
        <taxon>Sminthuridae</taxon>
        <taxon>Allacma</taxon>
    </lineage>
</organism>
<keyword evidence="5 6" id="KW-0378">Hydrolase</keyword>
<evidence type="ECO:0000313" key="9">
    <source>
        <dbReference type="Proteomes" id="UP000708208"/>
    </source>
</evidence>
<dbReference type="OrthoDB" id="422700at2759"/>
<accession>A0A8J2PRY2</accession>
<dbReference type="EMBL" id="CAJVCH010570215">
    <property type="protein sequence ID" value="CAG7834375.1"/>
    <property type="molecule type" value="Genomic_DNA"/>
</dbReference>
<keyword evidence="4" id="KW-0833">Ubl conjugation pathway</keyword>